<protein>
    <submittedName>
        <fullName evidence="3">Uncharacterized protein</fullName>
    </submittedName>
</protein>
<name>A0A5C3EH75_9BASI</name>
<evidence type="ECO:0000313" key="3">
    <source>
        <dbReference type="EMBL" id="SPO29943.1"/>
    </source>
</evidence>
<dbReference type="AlphaFoldDB" id="A0A5C3EH75"/>
<feature type="compositionally biased region" description="Pro residues" evidence="1">
    <location>
        <begin position="37"/>
        <end position="48"/>
    </location>
</feature>
<evidence type="ECO:0000256" key="1">
    <source>
        <dbReference type="SAM" id="MobiDB-lite"/>
    </source>
</evidence>
<evidence type="ECO:0000313" key="4">
    <source>
        <dbReference type="Proteomes" id="UP000324022"/>
    </source>
</evidence>
<proteinExistence type="predicted"/>
<feature type="chain" id="PRO_5023035100" evidence="2">
    <location>
        <begin position="25"/>
        <end position="210"/>
    </location>
</feature>
<gene>
    <name evidence="3" type="ORF">UTRI_06245_B</name>
</gene>
<organism evidence="3 4">
    <name type="scientific">Ustilago trichophora</name>
    <dbReference type="NCBI Taxonomy" id="86804"/>
    <lineage>
        <taxon>Eukaryota</taxon>
        <taxon>Fungi</taxon>
        <taxon>Dikarya</taxon>
        <taxon>Basidiomycota</taxon>
        <taxon>Ustilaginomycotina</taxon>
        <taxon>Ustilaginomycetes</taxon>
        <taxon>Ustilaginales</taxon>
        <taxon>Ustilaginaceae</taxon>
        <taxon>Ustilago</taxon>
    </lineage>
</organism>
<keyword evidence="4" id="KW-1185">Reference proteome</keyword>
<feature type="region of interest" description="Disordered" evidence="1">
    <location>
        <begin position="32"/>
        <end position="53"/>
    </location>
</feature>
<keyword evidence="2" id="KW-0732">Signal</keyword>
<dbReference type="EMBL" id="OOIN01000030">
    <property type="protein sequence ID" value="SPO29943.1"/>
    <property type="molecule type" value="Genomic_DNA"/>
</dbReference>
<dbReference type="Proteomes" id="UP000324022">
    <property type="component" value="Unassembled WGS sequence"/>
</dbReference>
<dbReference type="OrthoDB" id="2555059at2759"/>
<sequence>MRRYSILFVLPSLMLLMMLQGVIAVRGSTTRVQPLAPDSPPPSPPPSLPDVMTSRHQPFRIEALDSRDQYETSSLRLQWHLQNRYDLPLARVNPALREPIPVATLEDQIRRYATHKHFIRLGEDQDRYEMRLAFAVHDTFQDDGQKYFGILALRRPIPGFDPSFELLGYVKTSGVHGVVDRMRTVENRLRLEWPGQALTSYDVFRQVRNL</sequence>
<accession>A0A5C3EH75</accession>
<feature type="signal peptide" evidence="2">
    <location>
        <begin position="1"/>
        <end position="24"/>
    </location>
</feature>
<reference evidence="3 4" key="1">
    <citation type="submission" date="2018-03" db="EMBL/GenBank/DDBJ databases">
        <authorList>
            <person name="Guldener U."/>
        </authorList>
    </citation>
    <scope>NUCLEOTIDE SEQUENCE [LARGE SCALE GENOMIC DNA]</scope>
    <source>
        <strain evidence="3 4">NBRC100155</strain>
    </source>
</reference>
<evidence type="ECO:0000256" key="2">
    <source>
        <dbReference type="SAM" id="SignalP"/>
    </source>
</evidence>